<proteinExistence type="predicted"/>
<dbReference type="Proteomes" id="UP000823674">
    <property type="component" value="Chromosome A03"/>
</dbReference>
<feature type="transmembrane region" description="Helical" evidence="1">
    <location>
        <begin position="27"/>
        <end position="46"/>
    </location>
</feature>
<gene>
    <name evidence="2" type="primary">A03p047980.1_BraROA</name>
    <name evidence="2" type="ORF">IGI04_012614</name>
</gene>
<evidence type="ECO:0000256" key="1">
    <source>
        <dbReference type="SAM" id="Phobius"/>
    </source>
</evidence>
<name>A0ABQ7N8T4_BRACM</name>
<keyword evidence="1" id="KW-0812">Transmembrane</keyword>
<evidence type="ECO:0000313" key="3">
    <source>
        <dbReference type="Proteomes" id="UP000823674"/>
    </source>
</evidence>
<dbReference type="EMBL" id="JADBGQ010000003">
    <property type="protein sequence ID" value="KAG5406495.1"/>
    <property type="molecule type" value="Genomic_DNA"/>
</dbReference>
<organism evidence="2 3">
    <name type="scientific">Brassica rapa subsp. trilocularis</name>
    <dbReference type="NCBI Taxonomy" id="1813537"/>
    <lineage>
        <taxon>Eukaryota</taxon>
        <taxon>Viridiplantae</taxon>
        <taxon>Streptophyta</taxon>
        <taxon>Embryophyta</taxon>
        <taxon>Tracheophyta</taxon>
        <taxon>Spermatophyta</taxon>
        <taxon>Magnoliopsida</taxon>
        <taxon>eudicotyledons</taxon>
        <taxon>Gunneridae</taxon>
        <taxon>Pentapetalae</taxon>
        <taxon>rosids</taxon>
        <taxon>malvids</taxon>
        <taxon>Brassicales</taxon>
        <taxon>Brassicaceae</taxon>
        <taxon>Brassiceae</taxon>
        <taxon>Brassica</taxon>
    </lineage>
</organism>
<keyword evidence="3" id="KW-1185">Reference proteome</keyword>
<evidence type="ECO:0000313" key="2">
    <source>
        <dbReference type="EMBL" id="KAG5406495.1"/>
    </source>
</evidence>
<keyword evidence="1" id="KW-1133">Transmembrane helix</keyword>
<accession>A0ABQ7N8T4</accession>
<protein>
    <submittedName>
        <fullName evidence="2">Uncharacterized protein</fullName>
    </submittedName>
</protein>
<sequence length="62" mass="7371">MVSKHCFYVLALLLVFRYYHLNYLRVVVMFYVVTPTLCIFFLFVAYTGRMKSHSICVNLNLV</sequence>
<comment type="caution">
    <text evidence="2">The sequence shown here is derived from an EMBL/GenBank/DDBJ whole genome shotgun (WGS) entry which is preliminary data.</text>
</comment>
<keyword evidence="1" id="KW-0472">Membrane</keyword>
<reference evidence="2 3" key="1">
    <citation type="submission" date="2021-03" db="EMBL/GenBank/DDBJ databases">
        <authorList>
            <person name="King G.J."/>
            <person name="Bancroft I."/>
            <person name="Baten A."/>
            <person name="Bloomfield J."/>
            <person name="Borpatragohain P."/>
            <person name="He Z."/>
            <person name="Irish N."/>
            <person name="Irwin J."/>
            <person name="Liu K."/>
            <person name="Mauleon R.P."/>
            <person name="Moore J."/>
            <person name="Morris R."/>
            <person name="Ostergaard L."/>
            <person name="Wang B."/>
            <person name="Wells R."/>
        </authorList>
    </citation>
    <scope>NUCLEOTIDE SEQUENCE [LARGE SCALE GENOMIC DNA]</scope>
    <source>
        <strain evidence="2">R-o-18</strain>
        <tissue evidence="2">Leaf</tissue>
    </source>
</reference>